<dbReference type="Proteomes" id="UP000663877">
    <property type="component" value="Unassembled WGS sequence"/>
</dbReference>
<keyword evidence="1 2" id="KW-0694">RNA-binding</keyword>
<dbReference type="PANTHER" id="PTHR11176">
    <property type="entry name" value="BOULE-RELATED"/>
    <property type="match status" value="1"/>
</dbReference>
<dbReference type="Proteomes" id="UP000663832">
    <property type="component" value="Unassembled WGS sequence"/>
</dbReference>
<dbReference type="Pfam" id="PF00076">
    <property type="entry name" value="RRM_1"/>
    <property type="match status" value="1"/>
</dbReference>
<dbReference type="AlphaFoldDB" id="A0A815M7W8"/>
<dbReference type="CDD" id="cd12384">
    <property type="entry name" value="RRM_RBM24_RBM38_like"/>
    <property type="match status" value="1"/>
</dbReference>
<dbReference type="Proteomes" id="UP000663860">
    <property type="component" value="Unassembled WGS sequence"/>
</dbReference>
<evidence type="ECO:0000313" key="8">
    <source>
        <dbReference type="Proteomes" id="UP000663877"/>
    </source>
</evidence>
<dbReference type="SMART" id="SM00360">
    <property type="entry name" value="RRM"/>
    <property type="match status" value="1"/>
</dbReference>
<dbReference type="PANTHER" id="PTHR11176:SF61">
    <property type="entry name" value="SRA STEM-LOOP INTERACTING RNA BINDING PROTEIN"/>
    <property type="match status" value="1"/>
</dbReference>
<feature type="domain" description="RRM" evidence="3">
    <location>
        <begin position="11"/>
        <end position="88"/>
    </location>
</feature>
<reference evidence="4" key="1">
    <citation type="submission" date="2021-02" db="EMBL/GenBank/DDBJ databases">
        <authorList>
            <person name="Nowell W R."/>
        </authorList>
    </citation>
    <scope>NUCLEOTIDE SEQUENCE</scope>
</reference>
<dbReference type="PROSITE" id="PS50102">
    <property type="entry name" value="RRM"/>
    <property type="match status" value="1"/>
</dbReference>
<evidence type="ECO:0000256" key="1">
    <source>
        <dbReference type="ARBA" id="ARBA00022884"/>
    </source>
</evidence>
<dbReference type="InterPro" id="IPR035979">
    <property type="entry name" value="RBD_domain_sf"/>
</dbReference>
<dbReference type="EMBL" id="CAJNOE010001796">
    <property type="protein sequence ID" value="CAF1451037.1"/>
    <property type="molecule type" value="Genomic_DNA"/>
</dbReference>
<dbReference type="EMBL" id="CAJNOM010001801">
    <property type="protein sequence ID" value="CAF1619373.1"/>
    <property type="molecule type" value="Genomic_DNA"/>
</dbReference>
<comment type="caution">
    <text evidence="4">The sequence shown here is derived from an EMBL/GenBank/DDBJ whole genome shotgun (WGS) entry which is preliminary data.</text>
</comment>
<name>A0A815M7W8_9BILA</name>
<dbReference type="OrthoDB" id="4207594at2759"/>
<dbReference type="InterPro" id="IPR012677">
    <property type="entry name" value="Nucleotide-bd_a/b_plait_sf"/>
</dbReference>
<dbReference type="Gene3D" id="3.30.70.330">
    <property type="match status" value="1"/>
</dbReference>
<sequence>MSLLHKDTTFTKIFVGGLPYHTTDETLRKFFERFGEIEEAVVITDRQTGKSRGYGFVTMNTQDAASLATREANPVIDGRKANVNLAYLGAKPRVIPTPAGLIPLHLAGAYSTGLPTTYGIQPIYYQQPSTAALLAAATNSQNLNTLIPNQTTTSALNGGIHSTQNQSNGAQSYYELTYATTPTIEQPSYIYTTASGQTFSYTQIPTTASQSSAGPANLNDVYGNHTTKYIIDDHNGSVDRDHHQRATAGW</sequence>
<evidence type="ECO:0000313" key="7">
    <source>
        <dbReference type="Proteomes" id="UP000663832"/>
    </source>
</evidence>
<dbReference type="SUPFAM" id="SSF54928">
    <property type="entry name" value="RNA-binding domain, RBD"/>
    <property type="match status" value="1"/>
</dbReference>
<protein>
    <recommendedName>
        <fullName evidence="3">RRM domain-containing protein</fullName>
    </recommendedName>
</protein>
<gene>
    <name evidence="4" type="ORF">BJG266_LOCUS38544</name>
    <name evidence="5" type="ORF">IZO911_LOCUS42365</name>
    <name evidence="6" type="ORF">QVE165_LOCUS55409</name>
</gene>
<proteinExistence type="predicted"/>
<evidence type="ECO:0000256" key="2">
    <source>
        <dbReference type="PROSITE-ProRule" id="PRU00176"/>
    </source>
</evidence>
<dbReference type="GO" id="GO:0003723">
    <property type="term" value="F:RNA binding"/>
    <property type="evidence" value="ECO:0007669"/>
    <property type="project" value="UniProtKB-UniRule"/>
</dbReference>
<evidence type="ECO:0000313" key="5">
    <source>
        <dbReference type="EMBL" id="CAF1451037.1"/>
    </source>
</evidence>
<dbReference type="EMBL" id="CAJNOI010001479">
    <property type="protein sequence ID" value="CAF1416872.1"/>
    <property type="molecule type" value="Genomic_DNA"/>
</dbReference>
<organism evidence="4 8">
    <name type="scientific">Adineta steineri</name>
    <dbReference type="NCBI Taxonomy" id="433720"/>
    <lineage>
        <taxon>Eukaryota</taxon>
        <taxon>Metazoa</taxon>
        <taxon>Spiralia</taxon>
        <taxon>Gnathifera</taxon>
        <taxon>Rotifera</taxon>
        <taxon>Eurotatoria</taxon>
        <taxon>Bdelloidea</taxon>
        <taxon>Adinetida</taxon>
        <taxon>Adinetidae</taxon>
        <taxon>Adineta</taxon>
    </lineage>
</organism>
<keyword evidence="7" id="KW-1185">Reference proteome</keyword>
<evidence type="ECO:0000259" key="3">
    <source>
        <dbReference type="PROSITE" id="PS50102"/>
    </source>
</evidence>
<evidence type="ECO:0000313" key="4">
    <source>
        <dbReference type="EMBL" id="CAF1416872.1"/>
    </source>
</evidence>
<dbReference type="InterPro" id="IPR000504">
    <property type="entry name" value="RRM_dom"/>
</dbReference>
<accession>A0A815M7W8</accession>
<evidence type="ECO:0000313" key="6">
    <source>
        <dbReference type="EMBL" id="CAF1619373.1"/>
    </source>
</evidence>